<evidence type="ECO:0000256" key="1">
    <source>
        <dbReference type="ARBA" id="ARBA00001971"/>
    </source>
</evidence>
<gene>
    <name evidence="12" type="ORF">FPE_LOCUS31907</name>
</gene>
<dbReference type="GO" id="GO:0016020">
    <property type="term" value="C:membrane"/>
    <property type="evidence" value="ECO:0007669"/>
    <property type="project" value="UniProtKB-SubCell"/>
</dbReference>
<comment type="subcellular location">
    <subcellularLocation>
        <location evidence="2">Membrane</location>
        <topology evidence="2">Single-pass membrane protein</topology>
    </subcellularLocation>
</comment>
<comment type="similarity">
    <text evidence="3 10">Belongs to the cytochrome P450 family.</text>
</comment>
<evidence type="ECO:0000313" key="12">
    <source>
        <dbReference type="EMBL" id="CAI9784477.1"/>
    </source>
</evidence>
<evidence type="ECO:0000256" key="8">
    <source>
        <dbReference type="ARBA" id="ARBA00023033"/>
    </source>
</evidence>
<feature type="binding site" description="axial binding residue" evidence="9">
    <location>
        <position position="448"/>
    </location>
    <ligand>
        <name>heme</name>
        <dbReference type="ChEBI" id="CHEBI:30413"/>
    </ligand>
    <ligandPart>
        <name>Fe</name>
        <dbReference type="ChEBI" id="CHEBI:18248"/>
    </ligandPart>
</feature>
<organism evidence="12 13">
    <name type="scientific">Fraxinus pennsylvanica</name>
    <dbReference type="NCBI Taxonomy" id="56036"/>
    <lineage>
        <taxon>Eukaryota</taxon>
        <taxon>Viridiplantae</taxon>
        <taxon>Streptophyta</taxon>
        <taxon>Embryophyta</taxon>
        <taxon>Tracheophyta</taxon>
        <taxon>Spermatophyta</taxon>
        <taxon>Magnoliopsida</taxon>
        <taxon>eudicotyledons</taxon>
        <taxon>Gunneridae</taxon>
        <taxon>Pentapetalae</taxon>
        <taxon>asterids</taxon>
        <taxon>lamiids</taxon>
        <taxon>Lamiales</taxon>
        <taxon>Oleaceae</taxon>
        <taxon>Oleeae</taxon>
        <taxon>Fraxinus</taxon>
    </lineage>
</organism>
<evidence type="ECO:0000256" key="5">
    <source>
        <dbReference type="ARBA" id="ARBA00022723"/>
    </source>
</evidence>
<evidence type="ECO:0000256" key="9">
    <source>
        <dbReference type="PIRSR" id="PIRSR602401-1"/>
    </source>
</evidence>
<keyword evidence="11" id="KW-0812">Transmembrane</keyword>
<keyword evidence="11" id="KW-1133">Transmembrane helix</keyword>
<dbReference type="GO" id="GO:0005506">
    <property type="term" value="F:iron ion binding"/>
    <property type="evidence" value="ECO:0007669"/>
    <property type="project" value="InterPro"/>
</dbReference>
<keyword evidence="11" id="KW-0472">Membrane</keyword>
<evidence type="ECO:0000256" key="3">
    <source>
        <dbReference type="ARBA" id="ARBA00010617"/>
    </source>
</evidence>
<dbReference type="SUPFAM" id="SSF48264">
    <property type="entry name" value="Cytochrome P450"/>
    <property type="match status" value="1"/>
</dbReference>
<dbReference type="GO" id="GO:0004497">
    <property type="term" value="F:monooxygenase activity"/>
    <property type="evidence" value="ECO:0007669"/>
    <property type="project" value="UniProtKB-KW"/>
</dbReference>
<evidence type="ECO:0000256" key="7">
    <source>
        <dbReference type="ARBA" id="ARBA00023004"/>
    </source>
</evidence>
<sequence length="510" mass="57205">MMDELASTAFAVLIVIASVFLYSWIFKKPSKESALLPPGPRGLPILGYLPFLRPNLHQQFTELAGRYGPIYQLWLGKKLCFVINSPGLIKEVVRDQDTMLANHDAPVAALIATYGGLSVAWSPYGPYWRDMRKLFVRELLSNNNLEASCNLRTEEVRKAIGNLYSKIGTSIDIGELAFVTELNVVLKLLWGGTIDGDKQDEVGVELRKVASKMIHLIGQPNISDFFPVLARFDIQGIAKATKNFLPHIDRILDNVINERMKMNSDGGEGDNKRKDFLQILLQLKEKNTSISLIQIKSILMDIVVGGTDTTAITVEWVMTEILRNPDAMKRVQQELTNVVGINNSVEEFHVSKLQYLDAVVKETFRLHPPLPLLIPRISSQSCMVGGYTIPKGSRVFLNTWSAQMDPQIWENPSEFRPERFLNVDSGKVCDYLGNSFEYLPFGSGRRICPGLHLAEKMVMYVLASLLHSFDWKIPEGKNLDASGTFGILMRKTEPLFAIPSPRSSNLSLYA</sequence>
<dbReference type="InterPro" id="IPR002401">
    <property type="entry name" value="Cyt_P450_E_grp-I"/>
</dbReference>
<proteinExistence type="inferred from homology"/>
<dbReference type="InterPro" id="IPR036396">
    <property type="entry name" value="Cyt_P450_sf"/>
</dbReference>
<evidence type="ECO:0000256" key="6">
    <source>
        <dbReference type="ARBA" id="ARBA00023002"/>
    </source>
</evidence>
<protein>
    <recommendedName>
        <fullName evidence="14">Cytochrome P450</fullName>
    </recommendedName>
</protein>
<keyword evidence="4 9" id="KW-0349">Heme</keyword>
<evidence type="ECO:0008006" key="14">
    <source>
        <dbReference type="Google" id="ProtNLM"/>
    </source>
</evidence>
<keyword evidence="13" id="KW-1185">Reference proteome</keyword>
<keyword evidence="6 10" id="KW-0560">Oxidoreductase</keyword>
<evidence type="ECO:0000256" key="2">
    <source>
        <dbReference type="ARBA" id="ARBA00004167"/>
    </source>
</evidence>
<dbReference type="PROSITE" id="PS00086">
    <property type="entry name" value="CYTOCHROME_P450"/>
    <property type="match status" value="1"/>
</dbReference>
<comment type="cofactor">
    <cofactor evidence="1 9">
        <name>heme</name>
        <dbReference type="ChEBI" id="CHEBI:30413"/>
    </cofactor>
</comment>
<evidence type="ECO:0000256" key="11">
    <source>
        <dbReference type="SAM" id="Phobius"/>
    </source>
</evidence>
<dbReference type="Pfam" id="PF00067">
    <property type="entry name" value="p450"/>
    <property type="match status" value="1"/>
</dbReference>
<dbReference type="InterPro" id="IPR017972">
    <property type="entry name" value="Cyt_P450_CS"/>
</dbReference>
<keyword evidence="8 10" id="KW-0503">Monooxygenase</keyword>
<dbReference type="AlphaFoldDB" id="A0AAD2AG67"/>
<dbReference type="PRINTS" id="PR00463">
    <property type="entry name" value="EP450I"/>
</dbReference>
<name>A0AAD2AG67_9LAMI</name>
<feature type="transmembrane region" description="Helical" evidence="11">
    <location>
        <begin position="6"/>
        <end position="26"/>
    </location>
</feature>
<dbReference type="FunFam" id="1.10.630.10:FF:000126">
    <property type="entry name" value="Predicted protein"/>
    <property type="match status" value="1"/>
</dbReference>
<keyword evidence="7 9" id="KW-0408">Iron</keyword>
<evidence type="ECO:0000256" key="4">
    <source>
        <dbReference type="ARBA" id="ARBA00022617"/>
    </source>
</evidence>
<dbReference type="PANTHER" id="PTHR47951">
    <property type="entry name" value="OS08G0547900 PROTEIN"/>
    <property type="match status" value="1"/>
</dbReference>
<dbReference type="Gene3D" id="1.10.630.10">
    <property type="entry name" value="Cytochrome P450"/>
    <property type="match status" value="1"/>
</dbReference>
<dbReference type="PANTHER" id="PTHR47951:SF7">
    <property type="entry name" value="FLAVONOID 3',5'-HYDROXYLASE-LIKE ISOFORM X1"/>
    <property type="match status" value="1"/>
</dbReference>
<accession>A0AAD2AG67</accession>
<evidence type="ECO:0000256" key="10">
    <source>
        <dbReference type="RuleBase" id="RU000461"/>
    </source>
</evidence>
<reference evidence="12" key="1">
    <citation type="submission" date="2023-05" db="EMBL/GenBank/DDBJ databases">
        <authorList>
            <person name="Huff M."/>
        </authorList>
    </citation>
    <scope>NUCLEOTIDE SEQUENCE</scope>
</reference>
<keyword evidence="5 9" id="KW-0479">Metal-binding</keyword>
<dbReference type="GO" id="GO:0020037">
    <property type="term" value="F:heme binding"/>
    <property type="evidence" value="ECO:0007669"/>
    <property type="project" value="InterPro"/>
</dbReference>
<evidence type="ECO:0000313" key="13">
    <source>
        <dbReference type="Proteomes" id="UP000834106"/>
    </source>
</evidence>
<dbReference type="PRINTS" id="PR00385">
    <property type="entry name" value="P450"/>
</dbReference>
<dbReference type="InterPro" id="IPR001128">
    <property type="entry name" value="Cyt_P450"/>
</dbReference>
<dbReference type="EMBL" id="OU503056">
    <property type="protein sequence ID" value="CAI9784477.1"/>
    <property type="molecule type" value="Genomic_DNA"/>
</dbReference>
<dbReference type="Proteomes" id="UP000834106">
    <property type="component" value="Chromosome 21"/>
</dbReference>
<dbReference type="GO" id="GO:0016705">
    <property type="term" value="F:oxidoreductase activity, acting on paired donors, with incorporation or reduction of molecular oxygen"/>
    <property type="evidence" value="ECO:0007669"/>
    <property type="project" value="InterPro"/>
</dbReference>